<evidence type="ECO:0000313" key="2">
    <source>
        <dbReference type="Proteomes" id="UP000886998"/>
    </source>
</evidence>
<comment type="caution">
    <text evidence="1">The sequence shown here is derived from an EMBL/GenBank/DDBJ whole genome shotgun (WGS) entry which is preliminary data.</text>
</comment>
<organism evidence="1 2">
    <name type="scientific">Trichonephila inaurata madagascariensis</name>
    <dbReference type="NCBI Taxonomy" id="2747483"/>
    <lineage>
        <taxon>Eukaryota</taxon>
        <taxon>Metazoa</taxon>
        <taxon>Ecdysozoa</taxon>
        <taxon>Arthropoda</taxon>
        <taxon>Chelicerata</taxon>
        <taxon>Arachnida</taxon>
        <taxon>Araneae</taxon>
        <taxon>Araneomorphae</taxon>
        <taxon>Entelegynae</taxon>
        <taxon>Araneoidea</taxon>
        <taxon>Nephilidae</taxon>
        <taxon>Trichonephila</taxon>
        <taxon>Trichonephila inaurata</taxon>
    </lineage>
</organism>
<evidence type="ECO:0000313" key="1">
    <source>
        <dbReference type="EMBL" id="GFY71759.1"/>
    </source>
</evidence>
<proteinExistence type="predicted"/>
<protein>
    <submittedName>
        <fullName evidence="1">Uncharacterized protein</fullName>
    </submittedName>
</protein>
<sequence length="102" mass="11735">MDADDYFRYKVTDLLMDITQTGGAISQILKHLPLQNSERYAPTSHPVFLERVCLLNYIKLNQARYRVISVISKETVFSFLTATTPHRECQHSVKLIAYAITD</sequence>
<dbReference type="Proteomes" id="UP000886998">
    <property type="component" value="Unassembled WGS sequence"/>
</dbReference>
<dbReference type="EMBL" id="BMAV01019070">
    <property type="protein sequence ID" value="GFY71759.1"/>
    <property type="molecule type" value="Genomic_DNA"/>
</dbReference>
<dbReference type="AlphaFoldDB" id="A0A8X6YLH1"/>
<gene>
    <name evidence="1" type="ORF">TNIN_352791</name>
</gene>
<accession>A0A8X6YLH1</accession>
<keyword evidence="2" id="KW-1185">Reference proteome</keyword>
<reference evidence="1" key="1">
    <citation type="submission" date="2020-08" db="EMBL/GenBank/DDBJ databases">
        <title>Multicomponent nature underlies the extraordinary mechanical properties of spider dragline silk.</title>
        <authorList>
            <person name="Kono N."/>
            <person name="Nakamura H."/>
            <person name="Mori M."/>
            <person name="Yoshida Y."/>
            <person name="Ohtoshi R."/>
            <person name="Malay A.D."/>
            <person name="Moran D.A.P."/>
            <person name="Tomita M."/>
            <person name="Numata K."/>
            <person name="Arakawa K."/>
        </authorList>
    </citation>
    <scope>NUCLEOTIDE SEQUENCE</scope>
</reference>
<name>A0A8X6YLH1_9ARAC</name>